<dbReference type="Gene3D" id="3.60.20.10">
    <property type="entry name" value="Glutamine Phosphoribosylpyrophosphate, subunit 1, domain 1"/>
    <property type="match status" value="1"/>
</dbReference>
<evidence type="ECO:0000256" key="1">
    <source>
        <dbReference type="ARBA" id="ARBA00023145"/>
    </source>
</evidence>
<dbReference type="InterPro" id="IPR001353">
    <property type="entry name" value="Proteasome_sua/b"/>
</dbReference>
<protein>
    <submittedName>
        <fullName evidence="2">OLC1v1031311C2</fullName>
    </submittedName>
</protein>
<dbReference type="PANTHER" id="PTHR32194">
    <property type="entry name" value="METALLOPROTEASE TLDD"/>
    <property type="match status" value="1"/>
</dbReference>
<dbReference type="InterPro" id="IPR029055">
    <property type="entry name" value="Ntn_hydrolases_N"/>
</dbReference>
<gene>
    <name evidence="2" type="ORF">OLC1_LOCUS6364</name>
</gene>
<sequence length="269" mass="29309">MVETGDINSGRSESSSLTYILAKTVDPSSSGSESGSCDDDVIEEIYLHPDGSFPEYGPAFEKGTTTLAFIFNEGIMVAADHSRNLSNSAPNVVELHSHMLATLSGGSESMLRELQQKCHQHEVNEGRRPEFGEVLKWLRQTLSSYGEKELPSGILIAVWDEKKPGLYRIRGRGEVLEDSILATGSGSGGAYAILDTQHHDDMSETEAAKLANRALCVAAHAAPKTGDLVSVYHLGRMGSEQLFTVDVVEWQKENLKVPRCKYVVIGPGW</sequence>
<keyword evidence="1" id="KW-0865">Zymogen</keyword>
<evidence type="ECO:0000313" key="2">
    <source>
        <dbReference type="EMBL" id="CAI9095370.1"/>
    </source>
</evidence>
<name>A0AAV1CK46_OLDCO</name>
<dbReference type="EMBL" id="OX459119">
    <property type="protein sequence ID" value="CAI9095370.1"/>
    <property type="molecule type" value="Genomic_DNA"/>
</dbReference>
<dbReference type="SUPFAM" id="SSF56235">
    <property type="entry name" value="N-terminal nucleophile aminohydrolases (Ntn hydrolases)"/>
    <property type="match status" value="1"/>
</dbReference>
<keyword evidence="3" id="KW-1185">Reference proteome</keyword>
<dbReference type="AlphaFoldDB" id="A0AAV1CK46"/>
<dbReference type="GO" id="GO:0051603">
    <property type="term" value="P:proteolysis involved in protein catabolic process"/>
    <property type="evidence" value="ECO:0007669"/>
    <property type="project" value="InterPro"/>
</dbReference>
<evidence type="ECO:0000313" key="3">
    <source>
        <dbReference type="Proteomes" id="UP001161247"/>
    </source>
</evidence>
<dbReference type="GO" id="GO:0005737">
    <property type="term" value="C:cytoplasm"/>
    <property type="evidence" value="ECO:0007669"/>
    <property type="project" value="TreeGrafter"/>
</dbReference>
<dbReference type="Proteomes" id="UP001161247">
    <property type="component" value="Chromosome 2"/>
</dbReference>
<organism evidence="2 3">
    <name type="scientific">Oldenlandia corymbosa var. corymbosa</name>
    <dbReference type="NCBI Taxonomy" id="529605"/>
    <lineage>
        <taxon>Eukaryota</taxon>
        <taxon>Viridiplantae</taxon>
        <taxon>Streptophyta</taxon>
        <taxon>Embryophyta</taxon>
        <taxon>Tracheophyta</taxon>
        <taxon>Spermatophyta</taxon>
        <taxon>Magnoliopsida</taxon>
        <taxon>eudicotyledons</taxon>
        <taxon>Gunneridae</taxon>
        <taxon>Pentapetalae</taxon>
        <taxon>asterids</taxon>
        <taxon>lamiids</taxon>
        <taxon>Gentianales</taxon>
        <taxon>Rubiaceae</taxon>
        <taxon>Rubioideae</taxon>
        <taxon>Spermacoceae</taxon>
        <taxon>Hedyotis-Oldenlandia complex</taxon>
        <taxon>Oldenlandia</taxon>
    </lineage>
</organism>
<dbReference type="Pfam" id="PF00227">
    <property type="entry name" value="Proteasome"/>
    <property type="match status" value="1"/>
</dbReference>
<dbReference type="GO" id="GO:0005839">
    <property type="term" value="C:proteasome core complex"/>
    <property type="evidence" value="ECO:0007669"/>
    <property type="project" value="InterPro"/>
</dbReference>
<proteinExistence type="predicted"/>
<dbReference type="InterPro" id="IPR023333">
    <property type="entry name" value="Proteasome_suB-type"/>
</dbReference>
<dbReference type="PANTHER" id="PTHR32194:SF3">
    <property type="entry name" value="PROTEASOME SUBUNIT BETA"/>
    <property type="match status" value="1"/>
</dbReference>
<reference evidence="2" key="1">
    <citation type="submission" date="2023-03" db="EMBL/GenBank/DDBJ databases">
        <authorList>
            <person name="Julca I."/>
        </authorList>
    </citation>
    <scope>NUCLEOTIDE SEQUENCE</scope>
</reference>
<accession>A0AAV1CK46</accession>